<feature type="non-terminal residue" evidence="2">
    <location>
        <position position="221"/>
    </location>
</feature>
<evidence type="ECO:0000313" key="3">
    <source>
        <dbReference type="Proteomes" id="UP000292052"/>
    </source>
</evidence>
<evidence type="ECO:0000313" key="2">
    <source>
        <dbReference type="EMBL" id="RZB40862.1"/>
    </source>
</evidence>
<evidence type="ECO:0000259" key="1">
    <source>
        <dbReference type="Pfam" id="PF04083"/>
    </source>
</evidence>
<dbReference type="Pfam" id="PF04083">
    <property type="entry name" value="Abhydro_lipase"/>
    <property type="match status" value="1"/>
</dbReference>
<dbReference type="PANTHER" id="PTHR11005">
    <property type="entry name" value="LYSOSOMAL ACID LIPASE-RELATED"/>
    <property type="match status" value="1"/>
</dbReference>
<dbReference type="OrthoDB" id="9974421at2759"/>
<sequence length="221" mass="25503">RHCYHIPDVNQDVSEILKRHIGSYETHEVQTEDGYILTLFRISRKNPKGVIFFQHPYANDARIFHEMGYYDNYATLGYIRTKTQVSKIIYFGFSLSSASGLVYACLRPHEAAQSIKVMINMAPAVLPRYVNSVILYFVPVADFMENYVNLMLTQVGSEVSHKTLYHLIQIHRSGGNFRMYDYGKEENVRLYGKEEPPLYPLNKIKIPVLLVYSENDSLAPP</sequence>
<comment type="caution">
    <text evidence="2">The sequence shown here is derived from an EMBL/GenBank/DDBJ whole genome shotgun (WGS) entry which is preliminary data.</text>
</comment>
<reference evidence="2 3" key="1">
    <citation type="submission" date="2017-03" db="EMBL/GenBank/DDBJ databases">
        <title>Genome of the blue death feigning beetle - Asbolus verrucosus.</title>
        <authorList>
            <person name="Rider S.D."/>
        </authorList>
    </citation>
    <scope>NUCLEOTIDE SEQUENCE [LARGE SCALE GENOMIC DNA]</scope>
    <source>
        <strain evidence="2">Butters</strain>
        <tissue evidence="2">Head and leg muscle</tissue>
    </source>
</reference>
<dbReference type="AlphaFoldDB" id="A0A482VC89"/>
<dbReference type="EMBL" id="QDEB01115209">
    <property type="protein sequence ID" value="RZB40862.1"/>
    <property type="molecule type" value="Genomic_DNA"/>
</dbReference>
<keyword evidence="3" id="KW-1185">Reference proteome</keyword>
<name>A0A482VC89_ASBVE</name>
<dbReference type="Proteomes" id="UP000292052">
    <property type="component" value="Unassembled WGS sequence"/>
</dbReference>
<protein>
    <submittedName>
        <fullName evidence="2">Abhydro lipase domain containing protein</fullName>
    </submittedName>
</protein>
<feature type="domain" description="Partial AB-hydrolase lipase" evidence="1">
    <location>
        <begin position="13"/>
        <end position="57"/>
    </location>
</feature>
<dbReference type="Gene3D" id="3.40.50.1820">
    <property type="entry name" value="alpha/beta hydrolase"/>
    <property type="match status" value="3"/>
</dbReference>
<dbReference type="GO" id="GO:0006629">
    <property type="term" value="P:lipid metabolic process"/>
    <property type="evidence" value="ECO:0007669"/>
    <property type="project" value="InterPro"/>
</dbReference>
<proteinExistence type="predicted"/>
<dbReference type="InterPro" id="IPR006693">
    <property type="entry name" value="AB_hydrolase_lipase"/>
</dbReference>
<feature type="non-terminal residue" evidence="2">
    <location>
        <position position="1"/>
    </location>
</feature>
<organism evidence="2 3">
    <name type="scientific">Asbolus verrucosus</name>
    <name type="common">Desert ironclad beetle</name>
    <dbReference type="NCBI Taxonomy" id="1661398"/>
    <lineage>
        <taxon>Eukaryota</taxon>
        <taxon>Metazoa</taxon>
        <taxon>Ecdysozoa</taxon>
        <taxon>Arthropoda</taxon>
        <taxon>Hexapoda</taxon>
        <taxon>Insecta</taxon>
        <taxon>Pterygota</taxon>
        <taxon>Neoptera</taxon>
        <taxon>Endopterygota</taxon>
        <taxon>Coleoptera</taxon>
        <taxon>Polyphaga</taxon>
        <taxon>Cucujiformia</taxon>
        <taxon>Tenebrionidae</taxon>
        <taxon>Pimeliinae</taxon>
        <taxon>Asbolus</taxon>
    </lineage>
</organism>
<dbReference type="InterPro" id="IPR029058">
    <property type="entry name" value="AB_hydrolase_fold"/>
</dbReference>
<gene>
    <name evidence="2" type="ORF">BDFB_014075</name>
</gene>
<accession>A0A482VC89</accession>
<dbReference type="SUPFAM" id="SSF53474">
    <property type="entry name" value="alpha/beta-Hydrolases"/>
    <property type="match status" value="1"/>
</dbReference>